<keyword evidence="3" id="KW-1185">Reference proteome</keyword>
<comment type="caution">
    <text evidence="2">The sequence shown here is derived from an EMBL/GenBank/DDBJ whole genome shotgun (WGS) entry which is preliminary data.</text>
</comment>
<dbReference type="Pfam" id="PF00149">
    <property type="entry name" value="Metallophos"/>
    <property type="match status" value="1"/>
</dbReference>
<dbReference type="Gene3D" id="3.60.21.10">
    <property type="match status" value="1"/>
</dbReference>
<dbReference type="InterPro" id="IPR051918">
    <property type="entry name" value="STPP_CPPED1"/>
</dbReference>
<evidence type="ECO:0000313" key="2">
    <source>
        <dbReference type="EMBL" id="MDN5214768.1"/>
    </source>
</evidence>
<gene>
    <name evidence="2" type="ORF">QQ020_22000</name>
</gene>
<feature type="domain" description="Calcineurin-like phosphoesterase" evidence="1">
    <location>
        <begin position="83"/>
        <end position="247"/>
    </location>
</feature>
<reference evidence="2" key="1">
    <citation type="submission" date="2023-06" db="EMBL/GenBank/DDBJ databases">
        <title>Genomic of Agaribacillus aureum.</title>
        <authorList>
            <person name="Wang G."/>
        </authorList>
    </citation>
    <scope>NUCLEOTIDE SEQUENCE</scope>
    <source>
        <strain evidence="2">BMA12</strain>
    </source>
</reference>
<dbReference type="InterPro" id="IPR004843">
    <property type="entry name" value="Calcineurin-like_PHP"/>
</dbReference>
<dbReference type="RefSeq" id="WP_346760107.1">
    <property type="nucleotide sequence ID" value="NZ_JAUJEB010000005.1"/>
</dbReference>
<dbReference type="SUPFAM" id="SSF56300">
    <property type="entry name" value="Metallo-dependent phosphatases"/>
    <property type="match status" value="1"/>
</dbReference>
<accession>A0ABT8LAI7</accession>
<evidence type="ECO:0000313" key="3">
    <source>
        <dbReference type="Proteomes" id="UP001172083"/>
    </source>
</evidence>
<dbReference type="Proteomes" id="UP001172083">
    <property type="component" value="Unassembled WGS sequence"/>
</dbReference>
<protein>
    <submittedName>
        <fullName evidence="2">Metallophosphoesterase</fullName>
    </submittedName>
</protein>
<dbReference type="EMBL" id="JAUJEB010000005">
    <property type="protein sequence ID" value="MDN5214768.1"/>
    <property type="molecule type" value="Genomic_DNA"/>
</dbReference>
<sequence>MPYQTKKPYFTLAVLVAVICYLPCCQPGKSPEIAKIDQSGKLNPWTNLDWNNDPTNFQFVIVTDRTGGERPGIFEEGVEKVNLLQPEFVMSVGDLIQGYTEDVDQIKSQWEEFDEFVSRLEMPFFYVAGNHDITNQVMEDIWKERLGATYYHFVYHNVLFLCLNSEEGLDAHRSSFFSEQQRSYVKETLAANPEVRWTMVFLHKPVWLAEERSDDHKQEVEKSGWKEIESMLQGRKHTVFAGHIHRYTHRERSNSDYITLATTGGGSKLGGPVFGQFDHVMWVTMTEEGPIMANLLLEGIWDEDFSREDVEKYLKMNLQRKAVRIESHLDDDKPLINESIDIRLVNSHEVPMTVTVSFDKSEHISFSPEKVEKVIPPNAVEKVTVQLQVEGQPGQGTKDDTEWSKLWEELDEMPARWEITYDFEDYGKIAINGSASVL</sequence>
<name>A0ABT8LAI7_9BACT</name>
<dbReference type="InterPro" id="IPR029052">
    <property type="entry name" value="Metallo-depent_PP-like"/>
</dbReference>
<evidence type="ECO:0000259" key="1">
    <source>
        <dbReference type="Pfam" id="PF00149"/>
    </source>
</evidence>
<proteinExistence type="predicted"/>
<dbReference type="PANTHER" id="PTHR43143:SF1">
    <property type="entry name" value="SERINE_THREONINE-PROTEIN PHOSPHATASE CPPED1"/>
    <property type="match status" value="1"/>
</dbReference>
<dbReference type="PANTHER" id="PTHR43143">
    <property type="entry name" value="METALLOPHOSPHOESTERASE, CALCINEURIN SUPERFAMILY"/>
    <property type="match status" value="1"/>
</dbReference>
<organism evidence="2 3">
    <name type="scientific">Agaribacillus aureus</name>
    <dbReference type="NCBI Taxonomy" id="3051825"/>
    <lineage>
        <taxon>Bacteria</taxon>
        <taxon>Pseudomonadati</taxon>
        <taxon>Bacteroidota</taxon>
        <taxon>Cytophagia</taxon>
        <taxon>Cytophagales</taxon>
        <taxon>Splendidivirgaceae</taxon>
        <taxon>Agaribacillus</taxon>
    </lineage>
</organism>